<feature type="region of interest" description="Disordered" evidence="1">
    <location>
        <begin position="249"/>
        <end position="311"/>
    </location>
</feature>
<evidence type="ECO:0008006" key="4">
    <source>
        <dbReference type="Google" id="ProtNLM"/>
    </source>
</evidence>
<dbReference type="InterPro" id="IPR036638">
    <property type="entry name" value="HLH_DNA-bd_sf"/>
</dbReference>
<protein>
    <recommendedName>
        <fullName evidence="4">BHLH domain-containing protein</fullName>
    </recommendedName>
</protein>
<feature type="compositionally biased region" description="Polar residues" evidence="1">
    <location>
        <begin position="508"/>
        <end position="526"/>
    </location>
</feature>
<evidence type="ECO:0000256" key="1">
    <source>
        <dbReference type="SAM" id="MobiDB-lite"/>
    </source>
</evidence>
<dbReference type="SUPFAM" id="SSF47459">
    <property type="entry name" value="HLH, helix-loop-helix DNA-binding domain"/>
    <property type="match status" value="1"/>
</dbReference>
<feature type="compositionally biased region" description="Basic and acidic residues" evidence="1">
    <location>
        <begin position="1200"/>
        <end position="1218"/>
    </location>
</feature>
<dbReference type="Gene3D" id="4.10.280.10">
    <property type="entry name" value="Helix-loop-helix DNA-binding domain"/>
    <property type="match status" value="1"/>
</dbReference>
<evidence type="ECO:0000313" key="3">
    <source>
        <dbReference type="Proteomes" id="UP000494256"/>
    </source>
</evidence>
<dbReference type="EMBL" id="CADEBD010000312">
    <property type="protein sequence ID" value="CAB3242066.1"/>
    <property type="molecule type" value="Genomic_DNA"/>
</dbReference>
<reference evidence="2 3" key="1">
    <citation type="submission" date="2020-04" db="EMBL/GenBank/DDBJ databases">
        <authorList>
            <person name="Wallbank WR R."/>
            <person name="Pardo Diaz C."/>
            <person name="Kozak K."/>
            <person name="Martin S."/>
            <person name="Jiggins C."/>
            <person name="Moest M."/>
            <person name="Warren A I."/>
            <person name="Byers J.R.P. K."/>
            <person name="Montejo-Kovacevich G."/>
            <person name="Yen C E."/>
        </authorList>
    </citation>
    <scope>NUCLEOTIDE SEQUENCE [LARGE SCALE GENOMIC DNA]</scope>
</reference>
<dbReference type="Proteomes" id="UP000494256">
    <property type="component" value="Unassembled WGS sequence"/>
</dbReference>
<evidence type="ECO:0000313" key="2">
    <source>
        <dbReference type="EMBL" id="CAB3242066.1"/>
    </source>
</evidence>
<feature type="region of interest" description="Disordered" evidence="1">
    <location>
        <begin position="1195"/>
        <end position="1221"/>
    </location>
</feature>
<organism evidence="2 3">
    <name type="scientific">Arctia plantaginis</name>
    <name type="common">Wood tiger moth</name>
    <name type="synonym">Phalaena plantaginis</name>
    <dbReference type="NCBI Taxonomy" id="874455"/>
    <lineage>
        <taxon>Eukaryota</taxon>
        <taxon>Metazoa</taxon>
        <taxon>Ecdysozoa</taxon>
        <taxon>Arthropoda</taxon>
        <taxon>Hexapoda</taxon>
        <taxon>Insecta</taxon>
        <taxon>Pterygota</taxon>
        <taxon>Neoptera</taxon>
        <taxon>Endopterygota</taxon>
        <taxon>Lepidoptera</taxon>
        <taxon>Glossata</taxon>
        <taxon>Ditrysia</taxon>
        <taxon>Noctuoidea</taxon>
        <taxon>Erebidae</taxon>
        <taxon>Arctiinae</taxon>
        <taxon>Arctia</taxon>
    </lineage>
</organism>
<sequence>MEAPTQKRTPSRCREWERARRNKFNDAITKLGEVVKAINKTNFPDSDADDAQCPKVEIIQKAIVCLTNCGQQITNLKADILAVKVQLETTKPKDKSIKDASTQVYYGLSKKRKDGKYVKLLMLKKSKTKSNKNIVQNKNKPQLDSIRKLPKLLPRGGTSEKKGPENTIVVLPAAPYMFPSRPLLFPAVPPAIVLVDQNMQPLSKGPLLNRNNGDITKTTMVNILPISAYSHPLSAVKNKKQNVKLKSYISKKLNQKTKPTGNTAKEPLKVSESKTPTVVTKQNKTPENSNKENDESNKVVPNKEKKMETDKNTIKNATQSIKEVDKIQKEETITVNKINSDVSDINICKSKENEVPNVIDKPKSPETVTKELPINVVTTCSAQNTDTVKCLIENKTMKSSASKENVTESKLKQNKLPNILPLDTPLCDNVVDTGNARLELAEEFLATSPTAAFLMSFPLVSGNRADSPADENSHSTTPANPKESQRRTEIAPPPVTYFEKPTNDIKTKSANKLSDPCNTTSKENEQQKCVTNVVTKESNNNITITKPSNTAPLPSISSENPFLNLPMPSLISTNCTLADTNFGLEFDCNISKSIPSQSSSYVSSNNFFYKSDPFGTVKNSIYSTSSITSGHEFNSLGLYPCAMEKYAAKNKTDYSSVDDNLMKIGSSRLTYDIDLGWSHKGLDFVNCTTTTTTTNTFNKDTILTSTATPYTTSYNPFNPDFHVPLVPSKKDNSNKVPSSSLADTITSFYSQPTNLWSEDVPFYTNNNISKALTSKNQNYPALDNSQTNTNTKLNINKHYETKMTEAVADGVPGIKDSNTVEKYTKKSPNKMHINWMTSEIRSVQNNCNPVLPHPEIKDTHKSYNNSDHSVKKHDHNEGNYFPISMHNFPTQPVQEEFPVWPASTRPLGTTEISIDPPPINLPTLVGDLALGPHEKNKKADLTNRTATQTDIQNCGNFLSVTQLMNRSTDNMQSRFQVPNIEPSKSIPAKQHTNNFANETHRKSMMNLENHMPQPCYVFNDLKVVNSYDNMAQFTQPKPKLNSKAEKSSKSQKNNYSTEALLRGANCTQKIHDTNSTKFMMPSQKYPDYSNTQDSGVAQVSHFPPIIDYSDNGYTSQQFSGTTLYNTTTNTISNSFYSNFMPGSSNLMPSNYASAPFTGDFIDYNQTAECNYANHKYEELKMRNNTAMFQTEKVPTNYKSSRRESTKHKLECSKKESSKKYQSKKAKMNNEIEDWNDSSHLIWQNKMSSKKHTNLMSEELPFPNYVGNQMPAQYQSDFFNSHLMPTNMQSMGHNVDRSLAGLPVTSRANFNLSTIFPEITMKVQ</sequence>
<gene>
    <name evidence="2" type="ORF">APLA_LOCUS9768</name>
</gene>
<comment type="caution">
    <text evidence="2">The sequence shown here is derived from an EMBL/GenBank/DDBJ whole genome shotgun (WGS) entry which is preliminary data.</text>
</comment>
<feature type="region of interest" description="Disordered" evidence="1">
    <location>
        <begin position="464"/>
        <end position="526"/>
    </location>
</feature>
<dbReference type="GO" id="GO:0046983">
    <property type="term" value="F:protein dimerization activity"/>
    <property type="evidence" value="ECO:0007669"/>
    <property type="project" value="InterPro"/>
</dbReference>
<feature type="compositionally biased region" description="Basic and acidic residues" evidence="1">
    <location>
        <begin position="289"/>
        <end position="311"/>
    </location>
</feature>
<feature type="region of interest" description="Disordered" evidence="1">
    <location>
        <begin position="1033"/>
        <end position="1055"/>
    </location>
</feature>
<name>A0A8S1ABF6_ARCPL</name>
<feature type="compositionally biased region" description="Polar residues" evidence="1">
    <location>
        <begin position="273"/>
        <end position="286"/>
    </location>
</feature>
<dbReference type="OrthoDB" id="7456429at2759"/>
<accession>A0A8S1ABF6</accession>
<proteinExistence type="predicted"/>
<dbReference type="CDD" id="cd00083">
    <property type="entry name" value="bHLH_SF"/>
    <property type="match status" value="1"/>
</dbReference>